<dbReference type="InterPro" id="IPR003593">
    <property type="entry name" value="AAA+_ATPase"/>
</dbReference>
<organism evidence="5 6">
    <name type="scientific">Spirosoma endophyticum</name>
    <dbReference type="NCBI Taxonomy" id="662367"/>
    <lineage>
        <taxon>Bacteria</taxon>
        <taxon>Pseudomonadati</taxon>
        <taxon>Bacteroidota</taxon>
        <taxon>Cytophagia</taxon>
        <taxon>Cytophagales</taxon>
        <taxon>Cytophagaceae</taxon>
        <taxon>Spirosoma</taxon>
    </lineage>
</organism>
<gene>
    <name evidence="5" type="ORF">SAMN05216167_109203</name>
</gene>
<dbReference type="SMART" id="SM00382">
    <property type="entry name" value="AAA"/>
    <property type="match status" value="1"/>
</dbReference>
<dbReference type="PROSITE" id="PS00211">
    <property type="entry name" value="ABC_TRANSPORTER_1"/>
    <property type="match status" value="1"/>
</dbReference>
<dbReference type="CDD" id="cd03230">
    <property type="entry name" value="ABC_DR_subfamily_A"/>
    <property type="match status" value="1"/>
</dbReference>
<dbReference type="GO" id="GO:0005524">
    <property type="term" value="F:ATP binding"/>
    <property type="evidence" value="ECO:0007669"/>
    <property type="project" value="UniProtKB-KW"/>
</dbReference>
<keyword evidence="3 5" id="KW-0067">ATP-binding</keyword>
<keyword evidence="1" id="KW-0813">Transport</keyword>
<dbReference type="InterPro" id="IPR003439">
    <property type="entry name" value="ABC_transporter-like_ATP-bd"/>
</dbReference>
<evidence type="ECO:0000313" key="5">
    <source>
        <dbReference type="EMBL" id="SFE03489.1"/>
    </source>
</evidence>
<dbReference type="STRING" id="662367.SAMN05216167_109203"/>
<proteinExistence type="predicted"/>
<dbReference type="PANTHER" id="PTHR42939">
    <property type="entry name" value="ABC TRANSPORTER ATP-BINDING PROTEIN ALBC-RELATED"/>
    <property type="match status" value="1"/>
</dbReference>
<feature type="domain" description="ABC transporter" evidence="4">
    <location>
        <begin position="17"/>
        <end position="247"/>
    </location>
</feature>
<dbReference type="InterPro" id="IPR017871">
    <property type="entry name" value="ABC_transporter-like_CS"/>
</dbReference>
<keyword evidence="6" id="KW-1185">Reference proteome</keyword>
<evidence type="ECO:0000256" key="2">
    <source>
        <dbReference type="ARBA" id="ARBA00022741"/>
    </source>
</evidence>
<dbReference type="Pfam" id="PF00005">
    <property type="entry name" value="ABC_tran"/>
    <property type="match status" value="1"/>
</dbReference>
<protein>
    <submittedName>
        <fullName evidence="5">ABC-2 type transport system ATP-binding protein</fullName>
    </submittedName>
</protein>
<dbReference type="OrthoDB" id="9808363at2"/>
<dbReference type="Proteomes" id="UP000198598">
    <property type="component" value="Unassembled WGS sequence"/>
</dbReference>
<dbReference type="SUPFAM" id="SSF52540">
    <property type="entry name" value="P-loop containing nucleoside triphosphate hydrolases"/>
    <property type="match status" value="1"/>
</dbReference>
<accession>A0A1I1X7X1</accession>
<sequence length="268" mass="29443">MEQETFSASVTTVPPVIQLQNIYKSYGSTPVLKGIDLSVAAGQVVGYIGPNGAGKSTTIKILIGMLPDYTGEATVLGMDVKTQSLDIKRRIGYVPENAALYDTLTPMEYLQFIGQLYSLDATEIERKALDLLRLFQLSDHANARMTTFSKGMRQKVLLISGLLHNPDVIFLDEPLSGLDANAVVLVKEIIRQLANSGKTIFYSSHIMDVVEKISDRIIIINQGQIIADGTFAELQHQRPESLEQLFAELTGSEGQTGIAEEFIHTLKN</sequence>
<dbReference type="InterPro" id="IPR027417">
    <property type="entry name" value="P-loop_NTPase"/>
</dbReference>
<dbReference type="RefSeq" id="WP_093830129.1">
    <property type="nucleotide sequence ID" value="NZ_FOLQ01000009.1"/>
</dbReference>
<dbReference type="GO" id="GO:0016887">
    <property type="term" value="F:ATP hydrolysis activity"/>
    <property type="evidence" value="ECO:0007669"/>
    <property type="project" value="InterPro"/>
</dbReference>
<dbReference type="AlphaFoldDB" id="A0A1I1X7X1"/>
<dbReference type="PANTHER" id="PTHR42939:SF1">
    <property type="entry name" value="ABC TRANSPORTER ATP-BINDING PROTEIN ALBC-RELATED"/>
    <property type="match status" value="1"/>
</dbReference>
<keyword evidence="2" id="KW-0547">Nucleotide-binding</keyword>
<evidence type="ECO:0000256" key="1">
    <source>
        <dbReference type="ARBA" id="ARBA00022448"/>
    </source>
</evidence>
<evidence type="ECO:0000256" key="3">
    <source>
        <dbReference type="ARBA" id="ARBA00022840"/>
    </source>
</evidence>
<dbReference type="EMBL" id="FOLQ01000009">
    <property type="protein sequence ID" value="SFE03489.1"/>
    <property type="molecule type" value="Genomic_DNA"/>
</dbReference>
<reference evidence="5 6" key="1">
    <citation type="submission" date="2016-10" db="EMBL/GenBank/DDBJ databases">
        <authorList>
            <person name="de Groot N.N."/>
        </authorList>
    </citation>
    <scope>NUCLEOTIDE SEQUENCE [LARGE SCALE GENOMIC DNA]</scope>
    <source>
        <strain evidence="5 6">DSM 26130</strain>
    </source>
</reference>
<dbReference type="InterPro" id="IPR051782">
    <property type="entry name" value="ABC_Transporter_VariousFunc"/>
</dbReference>
<dbReference type="Gene3D" id="3.40.50.300">
    <property type="entry name" value="P-loop containing nucleotide triphosphate hydrolases"/>
    <property type="match status" value="1"/>
</dbReference>
<dbReference type="PROSITE" id="PS50893">
    <property type="entry name" value="ABC_TRANSPORTER_2"/>
    <property type="match status" value="1"/>
</dbReference>
<evidence type="ECO:0000259" key="4">
    <source>
        <dbReference type="PROSITE" id="PS50893"/>
    </source>
</evidence>
<evidence type="ECO:0000313" key="6">
    <source>
        <dbReference type="Proteomes" id="UP000198598"/>
    </source>
</evidence>
<name>A0A1I1X7X1_9BACT</name>